<feature type="transmembrane region" description="Helical" evidence="2">
    <location>
        <begin position="84"/>
        <end position="106"/>
    </location>
</feature>
<keyword evidence="2" id="KW-1133">Transmembrane helix</keyword>
<reference evidence="3" key="1">
    <citation type="submission" date="2020-10" db="EMBL/GenBank/DDBJ databases">
        <authorList>
            <person name="Gilroy R."/>
        </authorList>
    </citation>
    <scope>NUCLEOTIDE SEQUENCE</scope>
    <source>
        <strain evidence="3">1063</strain>
    </source>
</reference>
<feature type="transmembrane region" description="Helical" evidence="2">
    <location>
        <begin position="229"/>
        <end position="250"/>
    </location>
</feature>
<dbReference type="AlphaFoldDB" id="A0A9D1L2K8"/>
<protein>
    <submittedName>
        <fullName evidence="3">Uncharacterized protein</fullName>
    </submittedName>
</protein>
<proteinExistence type="predicted"/>
<dbReference type="EMBL" id="DVMN01000109">
    <property type="protein sequence ID" value="HIU21770.1"/>
    <property type="molecule type" value="Genomic_DNA"/>
</dbReference>
<organism evidence="3 4">
    <name type="scientific">Candidatus Limadaptatus stercorigallinarum</name>
    <dbReference type="NCBI Taxonomy" id="2840845"/>
    <lineage>
        <taxon>Bacteria</taxon>
        <taxon>Bacillati</taxon>
        <taxon>Bacillota</taxon>
        <taxon>Clostridia</taxon>
        <taxon>Eubacteriales</taxon>
        <taxon>Candidatus Limadaptatus</taxon>
    </lineage>
</organism>
<feature type="region of interest" description="Disordered" evidence="1">
    <location>
        <begin position="1"/>
        <end position="29"/>
    </location>
</feature>
<gene>
    <name evidence="3" type="ORF">IAD51_06035</name>
</gene>
<name>A0A9D1L2K8_9FIRM</name>
<evidence type="ECO:0000256" key="1">
    <source>
        <dbReference type="SAM" id="MobiDB-lite"/>
    </source>
</evidence>
<feature type="transmembrane region" description="Helical" evidence="2">
    <location>
        <begin position="155"/>
        <end position="176"/>
    </location>
</feature>
<evidence type="ECO:0000313" key="3">
    <source>
        <dbReference type="EMBL" id="HIU21770.1"/>
    </source>
</evidence>
<dbReference type="Proteomes" id="UP000824088">
    <property type="component" value="Unassembled WGS sequence"/>
</dbReference>
<sequence length="260" mass="28363">MNENSGKKNPQVDEAGIRLAPTPMDGGAAKKMPTVVQEFVITPRLEYQTSDAAQAQAVSTSSDYQPAEKDAGRRWKRSVRTRNFVSAVIMIVASAVVWLPFALAAADVSADLPFRLVPEQFDVITGWIDAFRETASLGWSGEAVNQIWLHMVPDMIITVGLLAVLVNLVKAVTGLFGAIKPRRYTACAVVYLLSVLAVFIAALVGAENVGISQIDFMDDFIYGWNTSEFFTLFAVGLINAILAAVCSFITPQRTGYTRMY</sequence>
<accession>A0A9D1L2K8</accession>
<reference evidence="3" key="2">
    <citation type="journal article" date="2021" name="PeerJ">
        <title>Extensive microbial diversity within the chicken gut microbiome revealed by metagenomics and culture.</title>
        <authorList>
            <person name="Gilroy R."/>
            <person name="Ravi A."/>
            <person name="Getino M."/>
            <person name="Pursley I."/>
            <person name="Horton D.L."/>
            <person name="Alikhan N.F."/>
            <person name="Baker D."/>
            <person name="Gharbi K."/>
            <person name="Hall N."/>
            <person name="Watson M."/>
            <person name="Adriaenssens E.M."/>
            <person name="Foster-Nyarko E."/>
            <person name="Jarju S."/>
            <person name="Secka A."/>
            <person name="Antonio M."/>
            <person name="Oren A."/>
            <person name="Chaudhuri R.R."/>
            <person name="La Ragione R."/>
            <person name="Hildebrand F."/>
            <person name="Pallen M.J."/>
        </authorList>
    </citation>
    <scope>NUCLEOTIDE SEQUENCE</scope>
    <source>
        <strain evidence="3">1063</strain>
    </source>
</reference>
<keyword evidence="2" id="KW-0812">Transmembrane</keyword>
<feature type="transmembrane region" description="Helical" evidence="2">
    <location>
        <begin position="188"/>
        <end position="209"/>
    </location>
</feature>
<comment type="caution">
    <text evidence="3">The sequence shown here is derived from an EMBL/GenBank/DDBJ whole genome shotgun (WGS) entry which is preliminary data.</text>
</comment>
<evidence type="ECO:0000256" key="2">
    <source>
        <dbReference type="SAM" id="Phobius"/>
    </source>
</evidence>
<keyword evidence="2" id="KW-0472">Membrane</keyword>
<evidence type="ECO:0000313" key="4">
    <source>
        <dbReference type="Proteomes" id="UP000824088"/>
    </source>
</evidence>